<evidence type="ECO:0008006" key="6">
    <source>
        <dbReference type="Google" id="ProtNLM"/>
    </source>
</evidence>
<dbReference type="InterPro" id="IPR024163">
    <property type="entry name" value="Aerotolerance_reg_N"/>
</dbReference>
<evidence type="ECO:0000256" key="1">
    <source>
        <dbReference type="SAM" id="Phobius"/>
    </source>
</evidence>
<feature type="transmembrane region" description="Helical" evidence="1">
    <location>
        <begin position="6"/>
        <end position="24"/>
    </location>
</feature>
<evidence type="ECO:0000313" key="5">
    <source>
        <dbReference type="Proteomes" id="UP000001880"/>
    </source>
</evidence>
<dbReference type="Pfam" id="PF13519">
    <property type="entry name" value="VWA_2"/>
    <property type="match status" value="1"/>
</dbReference>
<name>D0LSI0_HALO1</name>
<keyword evidence="1" id="KW-0472">Membrane</keyword>
<dbReference type="RefSeq" id="WP_012828279.1">
    <property type="nucleotide sequence ID" value="NC_013440.1"/>
</dbReference>
<dbReference type="Proteomes" id="UP000001880">
    <property type="component" value="Chromosome"/>
</dbReference>
<dbReference type="Pfam" id="PF07584">
    <property type="entry name" value="BatA"/>
    <property type="match status" value="1"/>
</dbReference>
<dbReference type="EMBL" id="CP001804">
    <property type="protein sequence ID" value="ACY15679.1"/>
    <property type="molecule type" value="Genomic_DNA"/>
</dbReference>
<reference evidence="4 5" key="1">
    <citation type="journal article" date="2010" name="Stand. Genomic Sci.">
        <title>Complete genome sequence of Haliangium ochraceum type strain (SMP-2).</title>
        <authorList>
            <consortium name="US DOE Joint Genome Institute (JGI-PGF)"/>
            <person name="Ivanova N."/>
            <person name="Daum C."/>
            <person name="Lang E."/>
            <person name="Abt B."/>
            <person name="Kopitz M."/>
            <person name="Saunders E."/>
            <person name="Lapidus A."/>
            <person name="Lucas S."/>
            <person name="Glavina Del Rio T."/>
            <person name="Nolan M."/>
            <person name="Tice H."/>
            <person name="Copeland A."/>
            <person name="Cheng J.F."/>
            <person name="Chen F."/>
            <person name="Bruce D."/>
            <person name="Goodwin L."/>
            <person name="Pitluck S."/>
            <person name="Mavromatis K."/>
            <person name="Pati A."/>
            <person name="Mikhailova N."/>
            <person name="Chen A."/>
            <person name="Palaniappan K."/>
            <person name="Land M."/>
            <person name="Hauser L."/>
            <person name="Chang Y.J."/>
            <person name="Jeffries C.D."/>
            <person name="Detter J.C."/>
            <person name="Brettin T."/>
            <person name="Rohde M."/>
            <person name="Goker M."/>
            <person name="Bristow J."/>
            <person name="Markowitz V."/>
            <person name="Eisen J.A."/>
            <person name="Hugenholtz P."/>
            <person name="Kyrpides N.C."/>
            <person name="Klenk H.P."/>
        </authorList>
    </citation>
    <scope>NUCLEOTIDE SEQUENCE [LARGE SCALE GENOMIC DNA]</scope>
    <source>
        <strain evidence="5">DSM 14365 / CIP 107738 / JCM 11303 / AJ 13395 / SMP-2</strain>
    </source>
</reference>
<keyword evidence="1" id="KW-0812">Transmembrane</keyword>
<dbReference type="OrthoDB" id="9769144at2"/>
<dbReference type="eggNOG" id="COG2304">
    <property type="taxonomic scope" value="Bacteria"/>
</dbReference>
<dbReference type="AlphaFoldDB" id="D0LSI0"/>
<dbReference type="PANTHER" id="PTHR37464:SF1">
    <property type="entry name" value="BLL2463 PROTEIN"/>
    <property type="match status" value="1"/>
</dbReference>
<dbReference type="InterPro" id="IPR002035">
    <property type="entry name" value="VWF_A"/>
</dbReference>
<evidence type="ECO:0000313" key="4">
    <source>
        <dbReference type="EMBL" id="ACY15679.1"/>
    </source>
</evidence>
<dbReference type="SUPFAM" id="SSF52317">
    <property type="entry name" value="Class I glutamine amidotransferase-like"/>
    <property type="match status" value="1"/>
</dbReference>
<dbReference type="KEGG" id="hoh:Hoch_3177"/>
<feature type="transmembrane region" description="Helical" evidence="1">
    <location>
        <begin position="53"/>
        <end position="73"/>
    </location>
</feature>
<protein>
    <recommendedName>
        <fullName evidence="6">Aerotolerance regulator N-terminal domain-containing protein</fullName>
    </recommendedName>
</protein>
<proteinExistence type="predicted"/>
<dbReference type="InterPro" id="IPR036465">
    <property type="entry name" value="vWFA_dom_sf"/>
</dbReference>
<keyword evidence="1" id="KW-1133">Transmembrane helix</keyword>
<dbReference type="PANTHER" id="PTHR37464">
    <property type="entry name" value="BLL2463 PROTEIN"/>
    <property type="match status" value="1"/>
</dbReference>
<dbReference type="InterPro" id="IPR011933">
    <property type="entry name" value="Double_TM_dom"/>
</dbReference>
<dbReference type="NCBIfam" id="TIGR02226">
    <property type="entry name" value="two_anch"/>
    <property type="match status" value="1"/>
</dbReference>
<accession>D0LSI0</accession>
<dbReference type="Gene3D" id="3.40.50.880">
    <property type="match status" value="1"/>
</dbReference>
<feature type="transmembrane region" description="Helical" evidence="1">
    <location>
        <begin position="682"/>
        <end position="702"/>
    </location>
</feature>
<evidence type="ECO:0000259" key="2">
    <source>
        <dbReference type="Pfam" id="PF07584"/>
    </source>
</evidence>
<dbReference type="HOGENOM" id="CLU_017817_0_0_7"/>
<feature type="domain" description="Aerotolerance regulator N-terminal" evidence="2">
    <location>
        <begin position="1"/>
        <end position="76"/>
    </location>
</feature>
<dbReference type="InterPro" id="IPR029062">
    <property type="entry name" value="Class_I_gatase-like"/>
</dbReference>
<sequence>MEFLAPLMLLGALGVAVPVIIHLTGRQRAKPVRFAAFDFLMGERRETARRHRVRQLALLIVRALICLSIPLVLAKPFATCTARGPEVTRGPQAAVIVIDDSFATGFEIAGETLSERARAHARAILEELGPEADVAILRAAEDAPAASELSRDHIRLRSAIAAIRPSARPPDTGTALRRAGQLLAASNHERRTVYLVSLLAESGFQGGSAPPWPPATGPALVTVPLLDAEAGELGDNLAITDVSVERDPASGSRGVRVLVEIENFGGAPVQGRSISLRIEDQEVARGEFAVGPRQRTVKQFLAALPTGSRFADVTVELAPDALAADDRRYARVELREEVRVLLVNGDPHTVRYEDELFYLDAALRPGDRADSGAALTSVTVDDLSEIDFADYDVMILANVRALRREIVAAISAWVVGGGGLLVGVGDNVEAGAYARTMEPLLPQKLRTPLDASYGSRGAERDERALRLTKWEAEHTIFAVFSGDAPGLREARFDRVFLLGPTTQVEERRVLARYTNGAAALVEGRIGDGRVILFTSSLDRDWNDLVIHPGFLPLMQRSVRYLARKQDANRHAGVLVGRTAVVPITAADTRVEIRGPAATRVILEGERLADRTAVRVNETGYAGFYEVWARDASDGIRHRPESDFAVNVDTRGSDLGMVPAERLPTGGQAELRAPAEHERRVELWHAIAAGLLLLLIAESLLVLR</sequence>
<keyword evidence="5" id="KW-1185">Reference proteome</keyword>
<evidence type="ECO:0000259" key="3">
    <source>
        <dbReference type="Pfam" id="PF13519"/>
    </source>
</evidence>
<organism evidence="4 5">
    <name type="scientific">Haliangium ochraceum (strain DSM 14365 / JCM 11303 / SMP-2)</name>
    <dbReference type="NCBI Taxonomy" id="502025"/>
    <lineage>
        <taxon>Bacteria</taxon>
        <taxon>Pseudomonadati</taxon>
        <taxon>Myxococcota</taxon>
        <taxon>Polyangia</taxon>
        <taxon>Haliangiales</taxon>
        <taxon>Kofleriaceae</taxon>
        <taxon>Haliangium</taxon>
    </lineage>
</organism>
<feature type="domain" description="VWFA" evidence="3">
    <location>
        <begin position="95"/>
        <end position="197"/>
    </location>
</feature>
<gene>
    <name evidence="4" type="ordered locus">Hoch_3177</name>
</gene>
<dbReference type="STRING" id="502025.Hoch_3177"/>
<dbReference type="Gene3D" id="3.40.50.410">
    <property type="entry name" value="von Willebrand factor, type A domain"/>
    <property type="match status" value="1"/>
</dbReference>